<evidence type="ECO:0008006" key="7">
    <source>
        <dbReference type="Google" id="ProtNLM"/>
    </source>
</evidence>
<protein>
    <recommendedName>
        <fullName evidence="7">VIT domain-containing protein</fullName>
    </recommendedName>
</protein>
<dbReference type="PANTHER" id="PTHR45737">
    <property type="entry name" value="VON WILLEBRAND FACTOR A DOMAIN-CONTAINING PROTEIN 5A"/>
    <property type="match status" value="1"/>
</dbReference>
<dbReference type="InterPro" id="IPR036465">
    <property type="entry name" value="vWFA_dom_sf"/>
</dbReference>
<dbReference type="Pfam" id="PF13768">
    <property type="entry name" value="VWA_3"/>
    <property type="match status" value="1"/>
</dbReference>
<keyword evidence="6" id="KW-1185">Reference proteome</keyword>
<dbReference type="InterPro" id="IPR013694">
    <property type="entry name" value="VIT"/>
</dbReference>
<accession>A0ABY6U6E8</accession>
<dbReference type="PROSITE" id="PS50192">
    <property type="entry name" value="T_SNARE"/>
    <property type="match status" value="1"/>
</dbReference>
<organism evidence="5 6">
    <name type="scientific">Bionectria ochroleuca</name>
    <name type="common">Gliocladium roseum</name>
    <dbReference type="NCBI Taxonomy" id="29856"/>
    <lineage>
        <taxon>Eukaryota</taxon>
        <taxon>Fungi</taxon>
        <taxon>Dikarya</taxon>
        <taxon>Ascomycota</taxon>
        <taxon>Pezizomycotina</taxon>
        <taxon>Sordariomycetes</taxon>
        <taxon>Hypocreomycetidae</taxon>
        <taxon>Hypocreales</taxon>
        <taxon>Bionectriaceae</taxon>
        <taxon>Clonostachys</taxon>
    </lineage>
</organism>
<sequence length="905" mass="99466">MAHYSGCRYVPGSQPAYLPRLKTDLHIHLIDTVSRSTLTQTFVNPKDEPIDGIEYVFPLVGGVSVVAFTCTLANRTINGVVKERERAKSDYLEAKNKGKTAALVQQSLSASDIWRASIGNVPAGETIIVKIVYLSELKHDAEINGMRLTIPTCIAPRYGSQGASEGTVSAVKEEGLSVTLDAEMPPGSSITTVQSPSHPISVNIGTLSTEKNLQPFLNRASAVLSTPSTGFIEKDCVFEVVATNLGEPAAFMETHASIPNQHALMATLVPKFAIPAEKPEIVFICDRSGSMGGKIPALVAALNIFLKSLPLGVKFNICSFGSKFDFLWPRSCTYSQDTLSQAVAHIHDFSANYGGTEMYQPVKAVFEQRYGDMSLAVFLLTDGQISDQERLFKLINEEVGKSDANARIFTLGVGSGASTSLIEGVAQAGKGFAQAVLNAEKLDKKVMRMLKGALLPQVSDYSLEITYEDTNAPPADDFVVIEKVTDSPSRPPLEEEVKAKPVISLYNNNLESEDSSIDDSGRAAVDTKYDHLPLIDAPAYIQTPTEIPPLYPFNRTTIYVLLPTSSPERKPKSVILKGTCSQGPLEVEIPIVHLTEPSTTIHQLAARREMKELEQGRGWLANAKNAESELLRTKHDGRFSDMVEREAVRIGIQFQVAGKWTSFVAVDEETERPVVVDEGYDGLELGQVRKMLGNTGARWQPEHDSVNSYLLADDDAPKGQMDHLLEKLRQAMPMNRDRREGTDRRRRARLNVDAQNRRIDRITQKSDAVDDSMRTNRARLARMGGDSISSNHKPEQKPHPATPLHTLVSLQQFSGNWEWSQELRTTLGFDIKGNVELAALSSVGSHPDAETIIATACTVTFLKKKLAADKELWEMLADKAEMWLRGKVGEDVEQLFKAVEKAMGF</sequence>
<feature type="domain" description="T-SNARE coiled-coil homology" evidence="1">
    <location>
        <begin position="752"/>
        <end position="783"/>
    </location>
</feature>
<evidence type="ECO:0000313" key="5">
    <source>
        <dbReference type="EMBL" id="VUC25886.1"/>
    </source>
</evidence>
<evidence type="ECO:0000259" key="4">
    <source>
        <dbReference type="PROSITE" id="PS51468"/>
    </source>
</evidence>
<dbReference type="EMBL" id="CABFNS010000741">
    <property type="protein sequence ID" value="VUC25886.1"/>
    <property type="molecule type" value="Genomic_DNA"/>
</dbReference>
<dbReference type="SMART" id="SM00327">
    <property type="entry name" value="VWA"/>
    <property type="match status" value="1"/>
</dbReference>
<dbReference type="PROSITE" id="PS51468">
    <property type="entry name" value="VIT"/>
    <property type="match status" value="1"/>
</dbReference>
<evidence type="ECO:0000259" key="1">
    <source>
        <dbReference type="PROSITE" id="PS50192"/>
    </source>
</evidence>
<gene>
    <name evidence="5" type="ORF">CLO192961_LOCUS176493</name>
</gene>
<evidence type="ECO:0000259" key="2">
    <source>
        <dbReference type="PROSITE" id="PS50234"/>
    </source>
</evidence>
<dbReference type="InterPro" id="IPR014767">
    <property type="entry name" value="DAD_dom"/>
</dbReference>
<dbReference type="InterPro" id="IPR000727">
    <property type="entry name" value="T_SNARE_dom"/>
</dbReference>
<dbReference type="Gene3D" id="3.40.50.410">
    <property type="entry name" value="von Willebrand factor, type A domain"/>
    <property type="match status" value="1"/>
</dbReference>
<proteinExistence type="predicted"/>
<evidence type="ECO:0000259" key="3">
    <source>
        <dbReference type="PROSITE" id="PS51231"/>
    </source>
</evidence>
<comment type="caution">
    <text evidence="5">The sequence shown here is derived from an EMBL/GenBank/DDBJ whole genome shotgun (WGS) entry which is preliminary data.</text>
</comment>
<dbReference type="Proteomes" id="UP000766486">
    <property type="component" value="Unassembled WGS sequence"/>
</dbReference>
<feature type="domain" description="VWFA" evidence="2">
    <location>
        <begin position="280"/>
        <end position="458"/>
    </location>
</feature>
<dbReference type="InterPro" id="IPR002035">
    <property type="entry name" value="VWF_A"/>
</dbReference>
<name>A0ABY6U6E8_BIOOC</name>
<dbReference type="PANTHER" id="PTHR45737:SF6">
    <property type="entry name" value="VON WILLEBRAND FACTOR A DOMAIN-CONTAINING PROTEIN 5A"/>
    <property type="match status" value="1"/>
</dbReference>
<dbReference type="SMART" id="SM00609">
    <property type="entry name" value="VIT"/>
    <property type="match status" value="1"/>
</dbReference>
<dbReference type="SUPFAM" id="SSF53300">
    <property type="entry name" value="vWA-like"/>
    <property type="match status" value="1"/>
</dbReference>
<dbReference type="Pfam" id="PF08487">
    <property type="entry name" value="VIT"/>
    <property type="match status" value="1"/>
</dbReference>
<feature type="domain" description="VIT" evidence="4">
    <location>
        <begin position="4"/>
        <end position="135"/>
    </location>
</feature>
<dbReference type="Gene3D" id="1.20.5.110">
    <property type="match status" value="1"/>
</dbReference>
<evidence type="ECO:0000313" key="6">
    <source>
        <dbReference type="Proteomes" id="UP000766486"/>
    </source>
</evidence>
<dbReference type="PROSITE" id="PS51231">
    <property type="entry name" value="DAD"/>
    <property type="match status" value="1"/>
</dbReference>
<feature type="domain" description="DAD" evidence="3">
    <location>
        <begin position="714"/>
        <end position="749"/>
    </location>
</feature>
<dbReference type="PROSITE" id="PS50234">
    <property type="entry name" value="VWFA"/>
    <property type="match status" value="1"/>
</dbReference>
<reference evidence="5 6" key="1">
    <citation type="submission" date="2019-06" db="EMBL/GenBank/DDBJ databases">
        <authorList>
            <person name="Broberg M."/>
        </authorList>
    </citation>
    <scope>NUCLEOTIDE SEQUENCE [LARGE SCALE GENOMIC DNA]</scope>
</reference>